<dbReference type="KEGG" id="dfd:Desfe_0618"/>
<name>I3XRE5_DESAM</name>
<dbReference type="SUPFAM" id="SSF103473">
    <property type="entry name" value="MFS general substrate transporter"/>
    <property type="match status" value="1"/>
</dbReference>
<organism evidence="2 3">
    <name type="scientific">Desulfurococcus amylolyticus DSM 16532</name>
    <dbReference type="NCBI Taxonomy" id="768672"/>
    <lineage>
        <taxon>Archaea</taxon>
        <taxon>Thermoproteota</taxon>
        <taxon>Thermoprotei</taxon>
        <taxon>Desulfurococcales</taxon>
        <taxon>Desulfurococcaceae</taxon>
        <taxon>Desulfurococcus</taxon>
    </lineage>
</organism>
<evidence type="ECO:0000313" key="3">
    <source>
        <dbReference type="Proteomes" id="UP000006175"/>
    </source>
</evidence>
<keyword evidence="1" id="KW-0472">Membrane</keyword>
<dbReference type="Proteomes" id="UP000006175">
    <property type="component" value="Chromosome"/>
</dbReference>
<sequence>MGLPNIPLLEQGLVILISRKLPGKLQSLASGVFTTSISIAGALILVLGGCFNNIDIIGYTSLLILFCSLGFLILGIFRRK</sequence>
<evidence type="ECO:0000313" key="2">
    <source>
        <dbReference type="EMBL" id="AFL66519.1"/>
    </source>
</evidence>
<keyword evidence="1" id="KW-1133">Transmembrane helix</keyword>
<evidence type="ECO:0000256" key="1">
    <source>
        <dbReference type="SAM" id="Phobius"/>
    </source>
</evidence>
<keyword evidence="3" id="KW-1185">Reference proteome</keyword>
<feature type="transmembrane region" description="Helical" evidence="1">
    <location>
        <begin position="28"/>
        <end position="50"/>
    </location>
</feature>
<keyword evidence="1" id="KW-0812">Transmembrane</keyword>
<accession>I3XRE5</accession>
<reference evidence="2 3" key="1">
    <citation type="journal article" date="2012" name="J. Bacteriol.">
        <title>Complete Genome Sequence of Desulfurococcus fermentans, a Hyperthermophilic Cellulolytic Crenarchaeon Isolated from a Freshwater Hot Spring in Kamchatka, Russia.</title>
        <authorList>
            <person name="Susanti D."/>
            <person name="Johnson E.F."/>
            <person name="Rodriguez J.R."/>
            <person name="Anderson I."/>
            <person name="Perevalova A.A."/>
            <person name="Kyrpides N."/>
            <person name="Lucas S."/>
            <person name="Han J."/>
            <person name="Lapidus A."/>
            <person name="Cheng J.F."/>
            <person name="Goodwin L."/>
            <person name="Pitluck S."/>
            <person name="Mavrommatis K."/>
            <person name="Peters L."/>
            <person name="Land M.L."/>
            <person name="Hauser L."/>
            <person name="Gopalan V."/>
            <person name="Chan P.P."/>
            <person name="Lowe T.M."/>
            <person name="Atomi H."/>
            <person name="Bonch-Osmolovskaya E.A."/>
            <person name="Woyke T."/>
            <person name="Mukhopadhyay B."/>
        </authorList>
    </citation>
    <scope>NUCLEOTIDE SEQUENCE [LARGE SCALE GENOMIC DNA]</scope>
    <source>
        <strain evidence="2 3">DSM 16532</strain>
    </source>
</reference>
<protein>
    <submittedName>
        <fullName evidence="2">Uncharacterized protein</fullName>
    </submittedName>
</protein>
<feature type="transmembrane region" description="Helical" evidence="1">
    <location>
        <begin position="56"/>
        <end position="77"/>
    </location>
</feature>
<dbReference type="InterPro" id="IPR036259">
    <property type="entry name" value="MFS_trans_sf"/>
</dbReference>
<gene>
    <name evidence="2" type="ORF">Desfe_0618</name>
</gene>
<proteinExistence type="predicted"/>
<dbReference type="HOGENOM" id="CLU_2581231_0_0_2"/>
<dbReference type="eggNOG" id="arCOG12974">
    <property type="taxonomic scope" value="Archaea"/>
</dbReference>
<dbReference type="EMBL" id="CP003321">
    <property type="protein sequence ID" value="AFL66519.1"/>
    <property type="molecule type" value="Genomic_DNA"/>
</dbReference>
<dbReference type="AlphaFoldDB" id="I3XRE5"/>